<dbReference type="Pfam" id="PF00646">
    <property type="entry name" value="F-box"/>
    <property type="match status" value="1"/>
</dbReference>
<name>A0AAV1A4W6_VICFA</name>
<feature type="domain" description="F-box associated beta-propeller type 1" evidence="2">
    <location>
        <begin position="117"/>
        <end position="361"/>
    </location>
</feature>
<dbReference type="InterPro" id="IPR050796">
    <property type="entry name" value="SCF_F-box_component"/>
</dbReference>
<dbReference type="NCBIfam" id="TIGR01640">
    <property type="entry name" value="F_box_assoc_1"/>
    <property type="match status" value="1"/>
</dbReference>
<evidence type="ECO:0000313" key="3">
    <source>
        <dbReference type="EMBL" id="CAI8605695.1"/>
    </source>
</evidence>
<proteinExistence type="predicted"/>
<dbReference type="InterPro" id="IPR001810">
    <property type="entry name" value="F-box_dom"/>
</dbReference>
<dbReference type="PANTHER" id="PTHR31672:SF13">
    <property type="entry name" value="F-BOX PROTEIN CPR30-LIKE"/>
    <property type="match status" value="1"/>
</dbReference>
<sequence>MVLSNVKVSKHVPNDLVFSIMLNLPLKSLDRFKCVHKSWAHLLKNSYFMDMYRKKFISKKSYCDEACLLLKQTLIDFENHSLLYLFSGEGFDNKVKIDWPPPFQEDDCDISILGSGMNGIICLYAECISSKIVLWNPTIQEFKVIPSNHVPPYVGIVDWLHGFGYDYVRDDYNVIRFAEFYIDQNYYLNPQLNEVWSKVVYEPSWEMYSLKSNSWEKLDLDMPNLYLSRPGVLEQVYTNGVCHWLGGNELAIDSLYLVSFDLGNKVFFLTPIPFMMDYEIDNVESVSTHLLLLNESIALISNYVWVNNYHISILGEIGVKESWNKLFIVGPLPCIGRPIGVGKNCNIFLALENEELAICDLNTHTIQELGINRMFFCCQIVMYKKSLFSIAGEITD</sequence>
<feature type="domain" description="F-box" evidence="1">
    <location>
        <begin position="13"/>
        <end position="48"/>
    </location>
</feature>
<dbReference type="AlphaFoldDB" id="A0AAV1A4W6"/>
<evidence type="ECO:0000259" key="2">
    <source>
        <dbReference type="Pfam" id="PF07734"/>
    </source>
</evidence>
<dbReference type="InterPro" id="IPR036047">
    <property type="entry name" value="F-box-like_dom_sf"/>
</dbReference>
<accession>A0AAV1A4W6</accession>
<dbReference type="Proteomes" id="UP001157006">
    <property type="component" value="Chromosome 3"/>
</dbReference>
<dbReference type="PANTHER" id="PTHR31672">
    <property type="entry name" value="BNACNNG10540D PROTEIN"/>
    <property type="match status" value="1"/>
</dbReference>
<dbReference type="Pfam" id="PF07734">
    <property type="entry name" value="FBA_1"/>
    <property type="match status" value="1"/>
</dbReference>
<protein>
    <submittedName>
        <fullName evidence="3">Uncharacterized protein</fullName>
    </submittedName>
</protein>
<dbReference type="SUPFAM" id="SSF81383">
    <property type="entry name" value="F-box domain"/>
    <property type="match status" value="1"/>
</dbReference>
<evidence type="ECO:0000313" key="4">
    <source>
        <dbReference type="Proteomes" id="UP001157006"/>
    </source>
</evidence>
<gene>
    <name evidence="3" type="ORF">VFH_III195200</name>
</gene>
<dbReference type="InterPro" id="IPR006527">
    <property type="entry name" value="F-box-assoc_dom_typ1"/>
</dbReference>
<dbReference type="InterPro" id="IPR017451">
    <property type="entry name" value="F-box-assoc_interact_dom"/>
</dbReference>
<organism evidence="3 4">
    <name type="scientific">Vicia faba</name>
    <name type="common">Broad bean</name>
    <name type="synonym">Faba vulgaris</name>
    <dbReference type="NCBI Taxonomy" id="3906"/>
    <lineage>
        <taxon>Eukaryota</taxon>
        <taxon>Viridiplantae</taxon>
        <taxon>Streptophyta</taxon>
        <taxon>Embryophyta</taxon>
        <taxon>Tracheophyta</taxon>
        <taxon>Spermatophyta</taxon>
        <taxon>Magnoliopsida</taxon>
        <taxon>eudicotyledons</taxon>
        <taxon>Gunneridae</taxon>
        <taxon>Pentapetalae</taxon>
        <taxon>rosids</taxon>
        <taxon>fabids</taxon>
        <taxon>Fabales</taxon>
        <taxon>Fabaceae</taxon>
        <taxon>Papilionoideae</taxon>
        <taxon>50 kb inversion clade</taxon>
        <taxon>NPAAA clade</taxon>
        <taxon>Hologalegina</taxon>
        <taxon>IRL clade</taxon>
        <taxon>Fabeae</taxon>
        <taxon>Vicia</taxon>
    </lineage>
</organism>
<keyword evidence="4" id="KW-1185">Reference proteome</keyword>
<reference evidence="3 4" key="1">
    <citation type="submission" date="2023-01" db="EMBL/GenBank/DDBJ databases">
        <authorList>
            <person name="Kreplak J."/>
        </authorList>
    </citation>
    <scope>NUCLEOTIDE SEQUENCE [LARGE SCALE GENOMIC DNA]</scope>
</reference>
<evidence type="ECO:0000259" key="1">
    <source>
        <dbReference type="Pfam" id="PF00646"/>
    </source>
</evidence>
<dbReference type="EMBL" id="OX451738">
    <property type="protein sequence ID" value="CAI8605695.1"/>
    <property type="molecule type" value="Genomic_DNA"/>
</dbReference>